<name>A0ABP8NEP9_9BACT</name>
<organism evidence="1 2">
    <name type="scientific">Nemorincola caseinilytica</name>
    <dbReference type="NCBI Taxonomy" id="2054315"/>
    <lineage>
        <taxon>Bacteria</taxon>
        <taxon>Pseudomonadati</taxon>
        <taxon>Bacteroidota</taxon>
        <taxon>Chitinophagia</taxon>
        <taxon>Chitinophagales</taxon>
        <taxon>Chitinophagaceae</taxon>
        <taxon>Nemorincola</taxon>
    </lineage>
</organism>
<dbReference type="RefSeq" id="WP_345081093.1">
    <property type="nucleotide sequence ID" value="NZ_BAABFA010000010.1"/>
</dbReference>
<reference evidence="2" key="1">
    <citation type="journal article" date="2019" name="Int. J. Syst. Evol. Microbiol.">
        <title>The Global Catalogue of Microorganisms (GCM) 10K type strain sequencing project: providing services to taxonomists for standard genome sequencing and annotation.</title>
        <authorList>
            <consortium name="The Broad Institute Genomics Platform"/>
            <consortium name="The Broad Institute Genome Sequencing Center for Infectious Disease"/>
            <person name="Wu L."/>
            <person name="Ma J."/>
        </authorList>
    </citation>
    <scope>NUCLEOTIDE SEQUENCE [LARGE SCALE GENOMIC DNA]</scope>
    <source>
        <strain evidence="2">JCM 32105</strain>
    </source>
</reference>
<sequence length="234" mass="27715">MKLGKKNTTEDFYEDYFNEYEDALKEFCGGLEYIYTNGFEDEVYNYRQLIKFLGEKIVSEEQETEIKINNAWNADEDIRYQYSHVKSLREFTLHATFISIHSMYEGRLREYCVILAHYDKVKIRTDGHENAAGLLNKIYKNVRPSEENKNKKLREFYCKIRNTLVHHKGYLNSKKEEDAALMNKIKQNKYLGLTPCNVGLFDNKLHINKSIFLTDYLKLISQDLEIISRSAMKL</sequence>
<comment type="caution">
    <text evidence="1">The sequence shown here is derived from an EMBL/GenBank/DDBJ whole genome shotgun (WGS) entry which is preliminary data.</text>
</comment>
<gene>
    <name evidence="1" type="ORF">GCM10023093_15440</name>
</gene>
<dbReference type="Proteomes" id="UP001500067">
    <property type="component" value="Unassembled WGS sequence"/>
</dbReference>
<evidence type="ECO:0000313" key="1">
    <source>
        <dbReference type="EMBL" id="GAA4464641.1"/>
    </source>
</evidence>
<evidence type="ECO:0000313" key="2">
    <source>
        <dbReference type="Proteomes" id="UP001500067"/>
    </source>
</evidence>
<proteinExistence type="predicted"/>
<accession>A0ABP8NEP9</accession>
<protein>
    <recommendedName>
        <fullName evidence="3">Cthe-2314-like HEPN domain-containing protein</fullName>
    </recommendedName>
</protein>
<dbReference type="EMBL" id="BAABFA010000010">
    <property type="protein sequence ID" value="GAA4464641.1"/>
    <property type="molecule type" value="Genomic_DNA"/>
</dbReference>
<keyword evidence="2" id="KW-1185">Reference proteome</keyword>
<evidence type="ECO:0008006" key="3">
    <source>
        <dbReference type="Google" id="ProtNLM"/>
    </source>
</evidence>